<dbReference type="EMBL" id="NBIM01000012">
    <property type="protein sequence ID" value="OXY80390.1"/>
    <property type="molecule type" value="Genomic_DNA"/>
</dbReference>
<dbReference type="SUPFAM" id="SSF55174">
    <property type="entry name" value="Alpha-L RNA-binding motif"/>
    <property type="match status" value="1"/>
</dbReference>
<evidence type="ECO:0000256" key="1">
    <source>
        <dbReference type="PROSITE-ProRule" id="PRU00182"/>
    </source>
</evidence>
<dbReference type="PROSITE" id="PS50889">
    <property type="entry name" value="S4"/>
    <property type="match status" value="1"/>
</dbReference>
<protein>
    <submittedName>
        <fullName evidence="2">Ribosome-associated protein</fullName>
    </submittedName>
</protein>
<dbReference type="NCBIfam" id="NF008561">
    <property type="entry name" value="PRK11507.1"/>
    <property type="match status" value="1"/>
</dbReference>
<comment type="caution">
    <text evidence="2">The sequence shown here is derived from an EMBL/GenBank/DDBJ whole genome shotgun (WGS) entry which is preliminary data.</text>
</comment>
<dbReference type="Pfam" id="PF13275">
    <property type="entry name" value="S4_2"/>
    <property type="match status" value="1"/>
</dbReference>
<gene>
    <name evidence="2" type="ORF">B6S08_17805</name>
</gene>
<sequence length="71" mass="7646">MNETFSLEGNDYIPLCNLLKVLGWCDSGAMAKAVIDEGAVTVNGQVEVRKRCKIVAGQTVRFNGQTVTVGE</sequence>
<evidence type="ECO:0000313" key="2">
    <source>
        <dbReference type="EMBL" id="OXY80390.1"/>
    </source>
</evidence>
<dbReference type="InterPro" id="IPR036986">
    <property type="entry name" value="S4_RNA-bd_sf"/>
</dbReference>
<dbReference type="RefSeq" id="WP_094202153.1">
    <property type="nucleotide sequence ID" value="NZ_NBIM01000012.1"/>
</dbReference>
<dbReference type="CDD" id="cd00165">
    <property type="entry name" value="S4"/>
    <property type="match status" value="1"/>
</dbReference>
<accession>A0A233RAH8</accession>
<dbReference type="Gene3D" id="3.10.290.10">
    <property type="entry name" value="RNA-binding S4 domain"/>
    <property type="match status" value="1"/>
</dbReference>
<dbReference type="GO" id="GO:0003723">
    <property type="term" value="F:RNA binding"/>
    <property type="evidence" value="ECO:0007669"/>
    <property type="project" value="UniProtKB-KW"/>
</dbReference>
<dbReference type="AlphaFoldDB" id="A0A233RAH8"/>
<dbReference type="Proteomes" id="UP000242757">
    <property type="component" value="Unassembled WGS sequence"/>
</dbReference>
<reference evidence="2 3" key="1">
    <citation type="submission" date="2017-08" db="EMBL/GenBank/DDBJ databases">
        <title>A Genome Sequence of Oceanimonas doudoroffii ATCC 27123T.</title>
        <authorList>
            <person name="Brennan M.A."/>
            <person name="Maclea K.S."/>
            <person name="Mcclelland W.D."/>
            <person name="Trachtenberg A.M."/>
        </authorList>
    </citation>
    <scope>NUCLEOTIDE SEQUENCE [LARGE SCALE GENOMIC DNA]</scope>
    <source>
        <strain evidence="2 3">ATCC 27123</strain>
    </source>
</reference>
<evidence type="ECO:0000313" key="3">
    <source>
        <dbReference type="Proteomes" id="UP000242757"/>
    </source>
</evidence>
<dbReference type="OrthoDB" id="9802835at2"/>
<name>A0A233RAH8_9GAMM</name>
<keyword evidence="1" id="KW-0694">RNA-binding</keyword>
<proteinExistence type="predicted"/>
<organism evidence="2 3">
    <name type="scientific">Oceanimonas doudoroffii</name>
    <dbReference type="NCBI Taxonomy" id="84158"/>
    <lineage>
        <taxon>Bacteria</taxon>
        <taxon>Pseudomonadati</taxon>
        <taxon>Pseudomonadota</taxon>
        <taxon>Gammaproteobacteria</taxon>
        <taxon>Aeromonadales</taxon>
        <taxon>Aeromonadaceae</taxon>
        <taxon>Oceanimonas</taxon>
    </lineage>
</organism>
<keyword evidence="3" id="KW-1185">Reference proteome</keyword>